<accession>A0A420N195</accession>
<organism evidence="1 2">
    <name type="scientific">Fusarium oxysporum</name>
    <name type="common">Fusarium vascular wilt</name>
    <dbReference type="NCBI Taxonomy" id="5507"/>
    <lineage>
        <taxon>Eukaryota</taxon>
        <taxon>Fungi</taxon>
        <taxon>Dikarya</taxon>
        <taxon>Ascomycota</taxon>
        <taxon>Pezizomycotina</taxon>
        <taxon>Sordariomycetes</taxon>
        <taxon>Hypocreomycetidae</taxon>
        <taxon>Hypocreales</taxon>
        <taxon>Nectriaceae</taxon>
        <taxon>Fusarium</taxon>
        <taxon>Fusarium oxysporum species complex</taxon>
    </lineage>
</organism>
<evidence type="ECO:0000313" key="1">
    <source>
        <dbReference type="EMBL" id="RKK74039.1"/>
    </source>
</evidence>
<dbReference type="AlphaFoldDB" id="A0A420N195"/>
<dbReference type="Proteomes" id="UP000285084">
    <property type="component" value="Unassembled WGS sequence"/>
</dbReference>
<protein>
    <submittedName>
        <fullName evidence="1">Uncharacterized protein</fullName>
    </submittedName>
</protein>
<gene>
    <name evidence="1" type="ORF">BFJ69_g8778</name>
</gene>
<comment type="caution">
    <text evidence="1">The sequence shown here is derived from an EMBL/GenBank/DDBJ whole genome shotgun (WGS) entry which is preliminary data.</text>
</comment>
<dbReference type="EMBL" id="MRCX01000076">
    <property type="protein sequence ID" value="RKK74039.1"/>
    <property type="molecule type" value="Genomic_DNA"/>
</dbReference>
<name>A0A420N195_FUSOX</name>
<evidence type="ECO:0000313" key="2">
    <source>
        <dbReference type="Proteomes" id="UP000285084"/>
    </source>
</evidence>
<reference evidence="1 2" key="1">
    <citation type="journal article" date="2018" name="Sci. Rep.">
        <title>Characterisation of pathogen-specific regions and novel effector candidates in Fusarium oxysporum f. sp. cepae.</title>
        <authorList>
            <person name="Armitage A.D."/>
            <person name="Taylor A."/>
            <person name="Sobczyk M.K."/>
            <person name="Baxter L."/>
            <person name="Greenfield B.P."/>
            <person name="Bates H.J."/>
            <person name="Wilson F."/>
            <person name="Jackson A.C."/>
            <person name="Ott S."/>
            <person name="Harrison R.J."/>
            <person name="Clarkson J.P."/>
        </authorList>
    </citation>
    <scope>NUCLEOTIDE SEQUENCE [LARGE SCALE GENOMIC DNA]</scope>
    <source>
        <strain evidence="1 2">Fo_A13</strain>
    </source>
</reference>
<proteinExistence type="predicted"/>
<sequence length="96" mass="10648">MMVLTITALETGHVAKKQHAPSLLMVTTKPLDSLDQVKRLQGHGFHQRQESESDLIDLTVAFACDETYALNSFDVRRCDMGRVDVLSSHHEIANAG</sequence>